<proteinExistence type="predicted"/>
<keyword evidence="3" id="KW-1185">Reference proteome</keyword>
<dbReference type="InterPro" id="IPR036196">
    <property type="entry name" value="Ptyr_pPase_sf"/>
</dbReference>
<comment type="caution">
    <text evidence="2">The sequence shown here is derived from an EMBL/GenBank/DDBJ whole genome shotgun (WGS) entry which is preliminary data.</text>
</comment>
<sequence>MSEETINILFVSKDDKFRSVIALNKLMEICISSSTKIYIETRGVDVAKSKDSFCPFVEEGMKQNGLYLKSQPQQLTREDFNNFDYMFAFDNYTYEACLAIRNFTVEKTADTKILDSSFEIFRTSKEPLTLPNQPNNCDDSFDEEINELCRMKNQLEMSTRSDDELSKGDSEWENEISTISFGESPYSSAKSIVTMEEDLFEDIETILNLFAENDKLKKAKNSGSRLIEGNITASPPANDIQSENDREEEVVNNLRTNSDNGDNYVRFVDAINGIDGKSMMEGDSYSDKSNCSFDDNDYCTRALLCLLTAYDSPDIQTDDFEIYERSKAMDSGQDTYEVISRCCLRFFYTTLSGKKINLLDFPQSSNC</sequence>
<gene>
    <name evidence="2" type="ORF">DGYR_LOCUS8987</name>
</gene>
<feature type="domain" description="Phosphotyrosine protein phosphatase I" evidence="1">
    <location>
        <begin position="8"/>
        <end position="111"/>
    </location>
</feature>
<dbReference type="Pfam" id="PF01451">
    <property type="entry name" value="LMWPc"/>
    <property type="match status" value="1"/>
</dbReference>
<dbReference type="Gene3D" id="3.40.50.2300">
    <property type="match status" value="1"/>
</dbReference>
<name>A0A7I8VXL7_9ANNE</name>
<protein>
    <submittedName>
        <fullName evidence="2">DgyrCDS9526</fullName>
    </submittedName>
</protein>
<dbReference type="EMBL" id="CAJFCJ010000013">
    <property type="protein sequence ID" value="CAD5120982.1"/>
    <property type="molecule type" value="Genomic_DNA"/>
</dbReference>
<dbReference type="AlphaFoldDB" id="A0A7I8VXL7"/>
<dbReference type="SUPFAM" id="SSF52788">
    <property type="entry name" value="Phosphotyrosine protein phosphatases I"/>
    <property type="match status" value="1"/>
</dbReference>
<accession>A0A7I8VXL7</accession>
<dbReference type="InterPro" id="IPR023485">
    <property type="entry name" value="Ptyr_pPase"/>
</dbReference>
<dbReference type="OrthoDB" id="3388at2759"/>
<evidence type="ECO:0000313" key="3">
    <source>
        <dbReference type="Proteomes" id="UP000549394"/>
    </source>
</evidence>
<dbReference type="Proteomes" id="UP000549394">
    <property type="component" value="Unassembled WGS sequence"/>
</dbReference>
<evidence type="ECO:0000313" key="2">
    <source>
        <dbReference type="EMBL" id="CAD5120982.1"/>
    </source>
</evidence>
<organism evidence="2 3">
    <name type="scientific">Dimorphilus gyrociliatus</name>
    <dbReference type="NCBI Taxonomy" id="2664684"/>
    <lineage>
        <taxon>Eukaryota</taxon>
        <taxon>Metazoa</taxon>
        <taxon>Spiralia</taxon>
        <taxon>Lophotrochozoa</taxon>
        <taxon>Annelida</taxon>
        <taxon>Polychaeta</taxon>
        <taxon>Polychaeta incertae sedis</taxon>
        <taxon>Dinophilidae</taxon>
        <taxon>Dimorphilus</taxon>
    </lineage>
</organism>
<evidence type="ECO:0000259" key="1">
    <source>
        <dbReference type="Pfam" id="PF01451"/>
    </source>
</evidence>
<reference evidence="2 3" key="1">
    <citation type="submission" date="2020-08" db="EMBL/GenBank/DDBJ databases">
        <authorList>
            <person name="Hejnol A."/>
        </authorList>
    </citation>
    <scope>NUCLEOTIDE SEQUENCE [LARGE SCALE GENOMIC DNA]</scope>
</reference>